<feature type="transmembrane region" description="Helical" evidence="1">
    <location>
        <begin position="71"/>
        <end position="90"/>
    </location>
</feature>
<organism evidence="2 3">
    <name type="scientific">Enterococcus rotai</name>
    <dbReference type="NCBI Taxonomy" id="118060"/>
    <lineage>
        <taxon>Bacteria</taxon>
        <taxon>Bacillati</taxon>
        <taxon>Bacillota</taxon>
        <taxon>Bacilli</taxon>
        <taxon>Lactobacillales</taxon>
        <taxon>Enterococcaceae</taxon>
        <taxon>Enterococcus</taxon>
    </lineage>
</organism>
<feature type="transmembrane region" description="Helical" evidence="1">
    <location>
        <begin position="6"/>
        <end position="31"/>
    </location>
</feature>
<evidence type="ECO:0000256" key="1">
    <source>
        <dbReference type="SAM" id="Phobius"/>
    </source>
</evidence>
<keyword evidence="1" id="KW-0812">Transmembrane</keyword>
<reference evidence="3" key="1">
    <citation type="submission" date="2015-12" db="EMBL/GenBank/DDBJ databases">
        <authorList>
            <person name="Lauer A."/>
            <person name="Humrighouse B."/>
            <person name="Loparev V."/>
            <person name="Shewmaker P.L."/>
            <person name="Whitney A.M."/>
            <person name="McLaughlin R.W."/>
        </authorList>
    </citation>
    <scope>NUCLEOTIDE SEQUENCE [LARGE SCALE GENOMIC DNA]</scope>
    <source>
        <strain evidence="3">LMG 26678</strain>
    </source>
</reference>
<gene>
    <name evidence="2" type="ORF">ATZ35_04500</name>
</gene>
<evidence type="ECO:0000313" key="3">
    <source>
        <dbReference type="Proteomes" id="UP000067523"/>
    </source>
</evidence>
<name>A0A0U2VPX2_9ENTE</name>
<dbReference type="EMBL" id="CP013655">
    <property type="protein sequence ID" value="ALS36447.1"/>
    <property type="molecule type" value="Genomic_DNA"/>
</dbReference>
<accession>A0A0U2VPX2</accession>
<keyword evidence="3" id="KW-1185">Reference proteome</keyword>
<proteinExistence type="predicted"/>
<evidence type="ECO:0000313" key="2">
    <source>
        <dbReference type="EMBL" id="ALS36447.1"/>
    </source>
</evidence>
<protein>
    <submittedName>
        <fullName evidence="2">Uncharacterized protein</fullName>
    </submittedName>
</protein>
<dbReference type="AlphaFoldDB" id="A0A0U2VPX2"/>
<keyword evidence="1" id="KW-0472">Membrane</keyword>
<sequence>MTILSWVFIGCLSAFFIAFCVGIFSFVLFFVSKRDMNTLKKKRPKKKIIKKRWMRAKRLLEKKKKQQRVRGFVLIILSILFLVSGFYTRYYEMTNLSSSDGNIIVQSYFVTDEVNKNLNNLQNGSNVEDTKKKLMELSSLLASYGSSTPSNSLSKKGQQTLNRYYVQIRDYGTNLYSLTALQLNNQETISKYLDDMTRINQSQKKLFKEFSINEAALKQKK</sequence>
<keyword evidence="1" id="KW-1133">Transmembrane helix</keyword>
<dbReference type="Proteomes" id="UP000067523">
    <property type="component" value="Chromosome"/>
</dbReference>
<dbReference type="STRING" id="118060.ATZ35_04500"/>
<dbReference type="KEGG" id="erx:ATZ35_04500"/>